<dbReference type="EMBL" id="JAPHVQ010000008">
    <property type="protein sequence ID" value="MDE8035314.1"/>
    <property type="molecule type" value="Genomic_DNA"/>
</dbReference>
<proteinExistence type="predicted"/>
<accession>A0A9X4G790</accession>
<gene>
    <name evidence="1" type="ORF">OQ257_09075</name>
</gene>
<name>A0A9X4G790_ACTEU</name>
<sequence length="119" mass="13112">MSNLTPFDQTLSKLNRGELNDELTNVLAEVVKAVRQTRKQGSITLTLNVAMLNTRTEDSIKITPKVSRKIPELDREESIVFSTASGDVLFDDPNQLKMELKAVEEKPKGSLKVLATAAA</sequence>
<reference evidence="1" key="1">
    <citation type="submission" date="2022-11" db="EMBL/GenBank/DDBJ databases">
        <authorList>
            <person name="Kamali M."/>
            <person name="Peak L."/>
            <person name="Go Y.Y."/>
            <person name="Balasuriya U.B.R."/>
            <person name="Carossino M."/>
        </authorList>
    </citation>
    <scope>NUCLEOTIDE SEQUENCE</scope>
    <source>
        <strain evidence="1">4524</strain>
    </source>
</reference>
<protein>
    <submittedName>
        <fullName evidence="1">Uncharacterized protein</fullName>
    </submittedName>
</protein>
<evidence type="ECO:0000313" key="2">
    <source>
        <dbReference type="Proteomes" id="UP001142444"/>
    </source>
</evidence>
<dbReference type="AlphaFoldDB" id="A0A9X4G790"/>
<dbReference type="Proteomes" id="UP001142444">
    <property type="component" value="Unassembled WGS sequence"/>
</dbReference>
<reference evidence="1" key="2">
    <citation type="journal article" date="2023" name="Pathogens">
        <title>Pathological Features and Genomic Characterization of an Actinobacillus equuli subsp. equuli Bearing Unique Virulence-Associated Genes from an Adult Horse with Pleuropneumonia.</title>
        <authorList>
            <person name="Kamali M."/>
            <person name="Carossino M."/>
            <person name="Del Piero F."/>
            <person name="Peak L."/>
            <person name="Mitchell M.S."/>
            <person name="Willette J."/>
            <person name="Baker R."/>
            <person name="Li F."/>
            <person name="Kenez A."/>
            <person name="Balasuriya U.B.R."/>
            <person name="Go Y.Y."/>
        </authorList>
    </citation>
    <scope>NUCLEOTIDE SEQUENCE</scope>
    <source>
        <strain evidence="1">4524</strain>
    </source>
</reference>
<organism evidence="1 2">
    <name type="scientific">Actinobacillus equuli subsp. equuli</name>
    <dbReference type="NCBI Taxonomy" id="202947"/>
    <lineage>
        <taxon>Bacteria</taxon>
        <taxon>Pseudomonadati</taxon>
        <taxon>Pseudomonadota</taxon>
        <taxon>Gammaproteobacteria</taxon>
        <taxon>Pasteurellales</taxon>
        <taxon>Pasteurellaceae</taxon>
        <taxon>Actinobacillus</taxon>
    </lineage>
</organism>
<comment type="caution">
    <text evidence="1">The sequence shown here is derived from an EMBL/GenBank/DDBJ whole genome shotgun (WGS) entry which is preliminary data.</text>
</comment>
<keyword evidence="2" id="KW-1185">Reference proteome</keyword>
<evidence type="ECO:0000313" key="1">
    <source>
        <dbReference type="EMBL" id="MDE8035314.1"/>
    </source>
</evidence>
<dbReference type="RefSeq" id="WP_150538866.1">
    <property type="nucleotide sequence ID" value="NZ_JAPHVQ010000008.1"/>
</dbReference>